<dbReference type="OrthoDB" id="3252971at2759"/>
<sequence length="496" mass="56472">MSSEGFVFQKLEDGLYERKCFGFEAVGNRLSDKDPGTSLCILSASVVFAAAMSKTEIQNHIYSSLITLRMKLPGIACTLRKLDSSSEYTFKYEIPRSYDHALSWARTITVFQEYNLPFFEEHNSLKEDNLWRASDGRYTLELHASASSSGWNFSILSLHCNIDARSSAIFMDYFLQYLASSIKGSLEDPRSIIWGEEYSRLPAPGPFSYELAKSGLVPILPDVADIAPPPTPKNFIPWILPPLNYEGECGDICKRVKLSKEITNKLHTVSKSRGYSMTQVISAILFISTYKSFTESTHYLIPMNFADKRSRLPEGFNSFDTGKPAPYFAIDSFDITFPISSIRDLLRVEKQSKRIYHAINQDVFWNELVAEIAEAWKRVDTSDYCYLKRQLALNLMGTAEQFDTSAFEVVTPFISSIGDFGRLGILNDFLPSTEAKAFTVDDVIFSMRSTLPTFLSYAYEYDGQLQVVFFSGRRYTHKNMVDYYSKSLQKWIDEIL</sequence>
<protein>
    <recommendedName>
        <fullName evidence="3">Alcohol acetyltransferase</fullName>
    </recommendedName>
</protein>
<proteinExistence type="predicted"/>
<reference evidence="1 2" key="1">
    <citation type="journal article" date="2017" name="Mol. Ecol.">
        <title>Comparative and population genomic landscape of Phellinus noxius: A hypervariable fungus causing root rot in trees.</title>
        <authorList>
            <person name="Chung C.L."/>
            <person name="Lee T.J."/>
            <person name="Akiba M."/>
            <person name="Lee H.H."/>
            <person name="Kuo T.H."/>
            <person name="Liu D."/>
            <person name="Ke H.M."/>
            <person name="Yokoi T."/>
            <person name="Roa M.B."/>
            <person name="Lu M.J."/>
            <person name="Chang Y.Y."/>
            <person name="Ann P.J."/>
            <person name="Tsai J.N."/>
            <person name="Chen C.Y."/>
            <person name="Tzean S.S."/>
            <person name="Ota Y."/>
            <person name="Hattori T."/>
            <person name="Sahashi N."/>
            <person name="Liou R.F."/>
            <person name="Kikuchi T."/>
            <person name="Tsai I.J."/>
        </authorList>
    </citation>
    <scope>NUCLEOTIDE SEQUENCE [LARGE SCALE GENOMIC DNA]</scope>
    <source>
        <strain evidence="1 2">FFPRI411160</strain>
    </source>
</reference>
<keyword evidence="2" id="KW-1185">Reference proteome</keyword>
<evidence type="ECO:0008006" key="3">
    <source>
        <dbReference type="Google" id="ProtNLM"/>
    </source>
</evidence>
<organism evidence="1 2">
    <name type="scientific">Pyrrhoderma noxium</name>
    <dbReference type="NCBI Taxonomy" id="2282107"/>
    <lineage>
        <taxon>Eukaryota</taxon>
        <taxon>Fungi</taxon>
        <taxon>Dikarya</taxon>
        <taxon>Basidiomycota</taxon>
        <taxon>Agaricomycotina</taxon>
        <taxon>Agaricomycetes</taxon>
        <taxon>Hymenochaetales</taxon>
        <taxon>Hymenochaetaceae</taxon>
        <taxon>Pyrrhoderma</taxon>
    </lineage>
</organism>
<evidence type="ECO:0000313" key="1">
    <source>
        <dbReference type="EMBL" id="PAV24096.1"/>
    </source>
</evidence>
<gene>
    <name evidence="1" type="ORF">PNOK_0116400</name>
</gene>
<dbReference type="Gene3D" id="3.30.559.10">
    <property type="entry name" value="Chloramphenicol acetyltransferase-like domain"/>
    <property type="match status" value="1"/>
</dbReference>
<name>A0A286UWX5_9AGAM</name>
<accession>A0A286UWX5</accession>
<dbReference type="InParanoid" id="A0A286UWX5"/>
<evidence type="ECO:0000313" key="2">
    <source>
        <dbReference type="Proteomes" id="UP000217199"/>
    </source>
</evidence>
<dbReference type="EMBL" id="NBII01000001">
    <property type="protein sequence ID" value="PAV24096.1"/>
    <property type="molecule type" value="Genomic_DNA"/>
</dbReference>
<dbReference type="AlphaFoldDB" id="A0A286UWX5"/>
<dbReference type="Proteomes" id="UP000217199">
    <property type="component" value="Unassembled WGS sequence"/>
</dbReference>
<comment type="caution">
    <text evidence="1">The sequence shown here is derived from an EMBL/GenBank/DDBJ whole genome shotgun (WGS) entry which is preliminary data.</text>
</comment>
<dbReference type="InterPro" id="IPR023213">
    <property type="entry name" value="CAT-like_dom_sf"/>
</dbReference>